<evidence type="ECO:0000256" key="5">
    <source>
        <dbReference type="ARBA" id="ARBA00023136"/>
    </source>
</evidence>
<evidence type="ECO:0000313" key="8">
    <source>
        <dbReference type="EMBL" id="AHM56097.1"/>
    </source>
</evidence>
<name>W8TIR4_PEPAC</name>
<accession>W8TIR4</accession>
<dbReference type="STRING" id="1286171.EAL2_c07970"/>
<feature type="transmembrane region" description="Helical" evidence="6">
    <location>
        <begin position="107"/>
        <end position="127"/>
    </location>
</feature>
<protein>
    <submittedName>
        <fullName evidence="8">Nitrate/nitrite transporter</fullName>
    </submittedName>
</protein>
<dbReference type="Proteomes" id="UP000019591">
    <property type="component" value="Chromosome"/>
</dbReference>
<feature type="transmembrane region" description="Helical" evidence="6">
    <location>
        <begin position="226"/>
        <end position="248"/>
    </location>
</feature>
<dbReference type="KEGG" id="eac:EAL2_c07970"/>
<evidence type="ECO:0000256" key="2">
    <source>
        <dbReference type="ARBA" id="ARBA00022448"/>
    </source>
</evidence>
<dbReference type="PANTHER" id="PTHR11360">
    <property type="entry name" value="MONOCARBOXYLATE TRANSPORTER"/>
    <property type="match status" value="1"/>
</dbReference>
<dbReference type="GO" id="GO:0022857">
    <property type="term" value="F:transmembrane transporter activity"/>
    <property type="evidence" value="ECO:0007669"/>
    <property type="project" value="InterPro"/>
</dbReference>
<dbReference type="CDD" id="cd17353">
    <property type="entry name" value="MFS_OFA_like"/>
    <property type="match status" value="1"/>
</dbReference>
<dbReference type="PATRIC" id="fig|1286171.3.peg.742"/>
<proteinExistence type="predicted"/>
<dbReference type="InterPro" id="IPR036259">
    <property type="entry name" value="MFS_trans_sf"/>
</dbReference>
<keyword evidence="5 6" id="KW-0472">Membrane</keyword>
<reference evidence="8 9" key="1">
    <citation type="journal article" date="2014" name="Genome Announc.">
        <title>Complete Genome Sequence of Amino Acid-Utilizing Eubacterium acidaminophilum al-2 (DSM 3953).</title>
        <authorList>
            <person name="Poehlein A."/>
            <person name="Andreesen J.R."/>
            <person name="Daniel R."/>
        </authorList>
    </citation>
    <scope>NUCLEOTIDE SEQUENCE [LARGE SCALE GENOMIC DNA]</scope>
    <source>
        <strain evidence="8 9">DSM 3953</strain>
    </source>
</reference>
<evidence type="ECO:0000313" key="9">
    <source>
        <dbReference type="Proteomes" id="UP000019591"/>
    </source>
</evidence>
<dbReference type="RefSeq" id="WP_051489079.1">
    <property type="nucleotide sequence ID" value="NZ_CP007452.1"/>
</dbReference>
<feature type="transmembrane region" description="Helical" evidence="6">
    <location>
        <begin position="378"/>
        <end position="396"/>
    </location>
</feature>
<evidence type="ECO:0000259" key="7">
    <source>
        <dbReference type="PROSITE" id="PS50850"/>
    </source>
</evidence>
<organism evidence="8 9">
    <name type="scientific">Peptoclostridium acidaminophilum DSM 3953</name>
    <dbReference type="NCBI Taxonomy" id="1286171"/>
    <lineage>
        <taxon>Bacteria</taxon>
        <taxon>Bacillati</taxon>
        <taxon>Bacillota</taxon>
        <taxon>Clostridia</taxon>
        <taxon>Peptostreptococcales</taxon>
        <taxon>Peptoclostridiaceae</taxon>
        <taxon>Peptoclostridium</taxon>
    </lineage>
</organism>
<feature type="transmembrane region" description="Helical" evidence="6">
    <location>
        <begin position="260"/>
        <end position="278"/>
    </location>
</feature>
<evidence type="ECO:0000256" key="3">
    <source>
        <dbReference type="ARBA" id="ARBA00022692"/>
    </source>
</evidence>
<feature type="transmembrane region" description="Helical" evidence="6">
    <location>
        <begin position="139"/>
        <end position="160"/>
    </location>
</feature>
<feature type="transmembrane region" description="Helical" evidence="6">
    <location>
        <begin position="16"/>
        <end position="35"/>
    </location>
</feature>
<dbReference type="InterPro" id="IPR050327">
    <property type="entry name" value="Proton-linked_MCT"/>
</dbReference>
<dbReference type="EMBL" id="CP007452">
    <property type="protein sequence ID" value="AHM56097.1"/>
    <property type="molecule type" value="Genomic_DNA"/>
</dbReference>
<feature type="transmembrane region" description="Helical" evidence="6">
    <location>
        <begin position="290"/>
        <end position="308"/>
    </location>
</feature>
<feature type="domain" description="Major facilitator superfamily (MFS) profile" evidence="7">
    <location>
        <begin position="14"/>
        <end position="405"/>
    </location>
</feature>
<feature type="transmembrane region" description="Helical" evidence="6">
    <location>
        <begin position="314"/>
        <end position="333"/>
    </location>
</feature>
<dbReference type="AlphaFoldDB" id="W8TIR4"/>
<feature type="transmembrane region" description="Helical" evidence="6">
    <location>
        <begin position="172"/>
        <end position="191"/>
    </location>
</feature>
<evidence type="ECO:0000256" key="6">
    <source>
        <dbReference type="SAM" id="Phobius"/>
    </source>
</evidence>
<dbReference type="Gene3D" id="1.20.1250.20">
    <property type="entry name" value="MFS general substrate transporter like domains"/>
    <property type="match status" value="2"/>
</dbReference>
<dbReference type="InterPro" id="IPR011701">
    <property type="entry name" value="MFS"/>
</dbReference>
<dbReference type="GO" id="GO:0005886">
    <property type="term" value="C:plasma membrane"/>
    <property type="evidence" value="ECO:0007669"/>
    <property type="project" value="UniProtKB-SubCell"/>
</dbReference>
<dbReference type="PROSITE" id="PS50850">
    <property type="entry name" value="MFS"/>
    <property type="match status" value="1"/>
</dbReference>
<feature type="transmembrane region" description="Helical" evidence="6">
    <location>
        <begin position="55"/>
        <end position="75"/>
    </location>
</feature>
<dbReference type="eggNOG" id="COG2271">
    <property type="taxonomic scope" value="Bacteria"/>
</dbReference>
<dbReference type="PANTHER" id="PTHR11360:SF304">
    <property type="entry name" value="MFS DOMAIN-CONTAINING PROTEIN"/>
    <property type="match status" value="1"/>
</dbReference>
<dbReference type="SUPFAM" id="SSF103473">
    <property type="entry name" value="MFS general substrate transporter"/>
    <property type="match status" value="1"/>
</dbReference>
<dbReference type="InterPro" id="IPR020846">
    <property type="entry name" value="MFS_dom"/>
</dbReference>
<keyword evidence="2" id="KW-0813">Transport</keyword>
<dbReference type="Pfam" id="PF07690">
    <property type="entry name" value="MFS_1"/>
    <property type="match status" value="1"/>
</dbReference>
<evidence type="ECO:0000256" key="1">
    <source>
        <dbReference type="ARBA" id="ARBA00004651"/>
    </source>
</evidence>
<feature type="transmembrane region" description="Helical" evidence="6">
    <location>
        <begin position="353"/>
        <end position="372"/>
    </location>
</feature>
<dbReference type="HOGENOM" id="CLU_001265_59_7_9"/>
<keyword evidence="9" id="KW-1185">Reference proteome</keyword>
<sequence>MEYRIDKGGVVSMKKWLYILLGIVIMMSLGTVYSWSIFRIPIEEKFGIGATQSGFPYMVSLASYAMFMLISGRYLDKFSPRTIIITGGLLVGLGWTLSGLAENIYQLTATYGLITGAGVGIVYGVPMSVAAKWFPEKRGLVVGLVLGGFGLSPFITAPIARYLIEEFGIMRSFQILGVSFGILLPLLSWPFEYPSAHSGNGRAASIGEMSHGIDTKNMLKTRSFKNMYFCFMIGAMIGLIMIGMTSSVGIELIGIDPGRVAIFTSLFAVFNGVGRPLFGWVADRFEIKNAMAVSYGLIIAAASLMLMAKDESTVLYSVAFSLFWLNLGGWLSIAPTATTRLYGVKHYSQNYGVVFTAYGIAAVVGVLASGFLKDAMGNYNSIFIMVIVLGFVGILLSRNVEIEARENQALEKKDNKEPQSVA</sequence>
<feature type="transmembrane region" description="Helical" evidence="6">
    <location>
        <begin position="82"/>
        <end position="101"/>
    </location>
</feature>
<comment type="subcellular location">
    <subcellularLocation>
        <location evidence="1">Cell membrane</location>
        <topology evidence="1">Multi-pass membrane protein</topology>
    </subcellularLocation>
</comment>
<keyword evidence="4 6" id="KW-1133">Transmembrane helix</keyword>
<keyword evidence="3 6" id="KW-0812">Transmembrane</keyword>
<gene>
    <name evidence="8" type="ORF">EAL2_c07970</name>
</gene>
<dbReference type="OrthoDB" id="9793415at2"/>
<evidence type="ECO:0000256" key="4">
    <source>
        <dbReference type="ARBA" id="ARBA00022989"/>
    </source>
</evidence>